<dbReference type="SUPFAM" id="SSF53300">
    <property type="entry name" value="vWA-like"/>
    <property type="match status" value="1"/>
</dbReference>
<keyword evidence="4" id="KW-1185">Reference proteome</keyword>
<dbReference type="Proteomes" id="UP001443914">
    <property type="component" value="Unassembled WGS sequence"/>
</dbReference>
<dbReference type="Gene3D" id="3.40.50.410">
    <property type="entry name" value="von Willebrand factor, type A domain"/>
    <property type="match status" value="1"/>
</dbReference>
<evidence type="ECO:0000259" key="2">
    <source>
        <dbReference type="PROSITE" id="PS50234"/>
    </source>
</evidence>
<dbReference type="InterPro" id="IPR002035">
    <property type="entry name" value="VWF_A"/>
</dbReference>
<evidence type="ECO:0000313" key="4">
    <source>
        <dbReference type="Proteomes" id="UP001443914"/>
    </source>
</evidence>
<dbReference type="AlphaFoldDB" id="A0AAW1KVZ3"/>
<comment type="caution">
    <text evidence="3">The sequence shown here is derived from an EMBL/GenBank/DDBJ whole genome shotgun (WGS) entry which is preliminary data.</text>
</comment>
<proteinExistence type="predicted"/>
<name>A0AAW1KVZ3_SAPOF</name>
<sequence length="757" mass="84248">MADEFNKSVELGLKLSKRLYYAGELASSPSTKPPKRQLSMEKRTSPETHLPAAPMVYAVVTNPAIVENPDVRSYQPYVHGRCQPPALIPLNMYEVRVEVECCVDVAFVSVAGIWRLHCVDGAKSCDCRFALPMGEQGSVLGFEVKASSGSYLSQLVKVEDTAELDELIKADNGGFLNPNIFTLKIPKVDGGSKLTVKARWSQKLIYREGQLCLSLPFNFPAYVTPVGKFFGKEKILLNVNSDTRIKGLTYSATHALKELRRQAGKFCFSYESEVDTWSKTDFDFSYPVASRDIHGGMLVQTPPNDLDQRDMFLLYLFPGYSQNFRVFRKRAVFLIDISGSMKGAPLENVKQAVLGTLSKFNQDDSFNIIAFNRETYMFSSSMELATQEALERASEWFSSKLVAEGDIDIMLPMKQAIEMVPYESNSLSFIFLVTDGAVENEKDICNVVKDSSMNKQGLPFPRISTFGIGSYCNHYFLRMLAEIGRGHYDAAYDADSVALRLERFLTVSSSVILSDIEVECLDHVESSMLNLGAVQDLSYECPMVMSGRYKGKLPNSLDLRATFADMSSFSTNLIIQEAKDIPLHKVFARTQIDVLTAEAWFTGSKEMEKQVADISTQTGFPSEYTRMILVETQSDDLGSDFITIQGKEAYDHRNLQKMVRCQKLIPLQSLGVGFGDLKKTAENFPPGVIVKTPDASDAIVRAATGCCQQFLDRFCCMCCIQAVSKLSDRLVITMSQICAALSCCSCLDCCYDLCANC</sequence>
<dbReference type="InterPro" id="IPR036465">
    <property type="entry name" value="vWFA_dom_sf"/>
</dbReference>
<dbReference type="PANTHER" id="PTHR46503">
    <property type="entry name" value="INTER-ALPHA-TRYPSIN INHIBITOR HEAVY CHAIN-LIKE PROTEIN"/>
    <property type="match status" value="1"/>
</dbReference>
<dbReference type="PANTHER" id="PTHR46503:SF9">
    <property type="entry name" value="INTER ALPHA-TRYPSIN INHIBITOR, HEAVY CHAIN-LIKE PROTEIN"/>
    <property type="match status" value="1"/>
</dbReference>
<gene>
    <name evidence="3" type="ORF">RND81_05G243200</name>
</gene>
<dbReference type="Pfam" id="PF13768">
    <property type="entry name" value="VWA_3"/>
    <property type="match status" value="1"/>
</dbReference>
<reference evidence="3" key="1">
    <citation type="submission" date="2024-03" db="EMBL/GenBank/DDBJ databases">
        <title>WGS assembly of Saponaria officinalis var. Norfolk2.</title>
        <authorList>
            <person name="Jenkins J."/>
            <person name="Shu S."/>
            <person name="Grimwood J."/>
            <person name="Barry K."/>
            <person name="Goodstein D."/>
            <person name="Schmutz J."/>
            <person name="Leebens-Mack J."/>
            <person name="Osbourn A."/>
        </authorList>
    </citation>
    <scope>NUCLEOTIDE SEQUENCE [LARGE SCALE GENOMIC DNA]</scope>
    <source>
        <strain evidence="3">JIC</strain>
    </source>
</reference>
<dbReference type="PROSITE" id="PS50234">
    <property type="entry name" value="VWFA"/>
    <property type="match status" value="1"/>
</dbReference>
<accession>A0AAW1KVZ3</accession>
<evidence type="ECO:0000256" key="1">
    <source>
        <dbReference type="SAM" id="MobiDB-lite"/>
    </source>
</evidence>
<protein>
    <recommendedName>
        <fullName evidence="2">VWFA domain-containing protein</fullName>
    </recommendedName>
</protein>
<feature type="region of interest" description="Disordered" evidence="1">
    <location>
        <begin position="26"/>
        <end position="45"/>
    </location>
</feature>
<evidence type="ECO:0000313" key="3">
    <source>
        <dbReference type="EMBL" id="KAK9726880.1"/>
    </source>
</evidence>
<dbReference type="EMBL" id="JBDFQZ010000005">
    <property type="protein sequence ID" value="KAK9726880.1"/>
    <property type="molecule type" value="Genomic_DNA"/>
</dbReference>
<organism evidence="3 4">
    <name type="scientific">Saponaria officinalis</name>
    <name type="common">Common soapwort</name>
    <name type="synonym">Lychnis saponaria</name>
    <dbReference type="NCBI Taxonomy" id="3572"/>
    <lineage>
        <taxon>Eukaryota</taxon>
        <taxon>Viridiplantae</taxon>
        <taxon>Streptophyta</taxon>
        <taxon>Embryophyta</taxon>
        <taxon>Tracheophyta</taxon>
        <taxon>Spermatophyta</taxon>
        <taxon>Magnoliopsida</taxon>
        <taxon>eudicotyledons</taxon>
        <taxon>Gunneridae</taxon>
        <taxon>Pentapetalae</taxon>
        <taxon>Caryophyllales</taxon>
        <taxon>Caryophyllaceae</taxon>
        <taxon>Caryophylleae</taxon>
        <taxon>Saponaria</taxon>
    </lineage>
</organism>
<feature type="domain" description="VWFA" evidence="2">
    <location>
        <begin position="330"/>
        <end position="516"/>
    </location>
</feature>
<dbReference type="SMART" id="SM00327">
    <property type="entry name" value="VWA"/>
    <property type="match status" value="1"/>
</dbReference>